<keyword evidence="3" id="KW-1185">Reference proteome</keyword>
<evidence type="ECO:0000256" key="1">
    <source>
        <dbReference type="SAM" id="MobiDB-lite"/>
    </source>
</evidence>
<comment type="caution">
    <text evidence="2">The sequence shown here is derived from an EMBL/GenBank/DDBJ whole genome shotgun (WGS) entry which is preliminary data.</text>
</comment>
<name>A0AAE0YU13_9GAST</name>
<protein>
    <submittedName>
        <fullName evidence="2">Uncharacterized protein</fullName>
    </submittedName>
</protein>
<organism evidence="2 3">
    <name type="scientific">Elysia crispata</name>
    <name type="common">lettuce slug</name>
    <dbReference type="NCBI Taxonomy" id="231223"/>
    <lineage>
        <taxon>Eukaryota</taxon>
        <taxon>Metazoa</taxon>
        <taxon>Spiralia</taxon>
        <taxon>Lophotrochozoa</taxon>
        <taxon>Mollusca</taxon>
        <taxon>Gastropoda</taxon>
        <taxon>Heterobranchia</taxon>
        <taxon>Euthyneura</taxon>
        <taxon>Panpulmonata</taxon>
        <taxon>Sacoglossa</taxon>
        <taxon>Placobranchoidea</taxon>
        <taxon>Plakobranchidae</taxon>
        <taxon>Elysia</taxon>
    </lineage>
</organism>
<gene>
    <name evidence="2" type="ORF">RRG08_003904</name>
</gene>
<dbReference type="AlphaFoldDB" id="A0AAE0YU13"/>
<reference evidence="2" key="1">
    <citation type="journal article" date="2023" name="G3 (Bethesda)">
        <title>A reference genome for the long-term kleptoplast-retaining sea slug Elysia crispata morphotype clarki.</title>
        <authorList>
            <person name="Eastman K.E."/>
            <person name="Pendleton A.L."/>
            <person name="Shaikh M.A."/>
            <person name="Suttiyut T."/>
            <person name="Ogas R."/>
            <person name="Tomko P."/>
            <person name="Gavelis G."/>
            <person name="Widhalm J.R."/>
            <person name="Wisecaver J.H."/>
        </authorList>
    </citation>
    <scope>NUCLEOTIDE SEQUENCE</scope>
    <source>
        <strain evidence="2">ECLA1</strain>
    </source>
</reference>
<accession>A0AAE0YU13</accession>
<dbReference type="Proteomes" id="UP001283361">
    <property type="component" value="Unassembled WGS sequence"/>
</dbReference>
<feature type="region of interest" description="Disordered" evidence="1">
    <location>
        <begin position="57"/>
        <end position="78"/>
    </location>
</feature>
<proteinExistence type="predicted"/>
<dbReference type="EMBL" id="JAWDGP010005470">
    <property type="protein sequence ID" value="KAK3756786.1"/>
    <property type="molecule type" value="Genomic_DNA"/>
</dbReference>
<sequence length="78" mass="8172">MITASSTRLIAPNYPQVLSDFHGVRNLVEVGAATIAVFLAAASPSFSQPLAAEPNINLSSRASDSPGPALRDRHQQTA</sequence>
<evidence type="ECO:0000313" key="3">
    <source>
        <dbReference type="Proteomes" id="UP001283361"/>
    </source>
</evidence>
<evidence type="ECO:0000313" key="2">
    <source>
        <dbReference type="EMBL" id="KAK3756786.1"/>
    </source>
</evidence>